<dbReference type="PANTHER" id="PTHR47545:SF1">
    <property type="entry name" value="MULTIFUNCTIONAL CCA PROTEIN"/>
    <property type="match status" value="1"/>
</dbReference>
<organism evidence="14 15">
    <name type="scientific">Ereboglobus luteus</name>
    <dbReference type="NCBI Taxonomy" id="1796921"/>
    <lineage>
        <taxon>Bacteria</taxon>
        <taxon>Pseudomonadati</taxon>
        <taxon>Verrucomicrobiota</taxon>
        <taxon>Opitutia</taxon>
        <taxon>Opitutales</taxon>
        <taxon>Opitutaceae</taxon>
        <taxon>Ereboglobus</taxon>
    </lineage>
</organism>
<name>A0A2U8E6I1_9BACT</name>
<evidence type="ECO:0000259" key="12">
    <source>
        <dbReference type="Pfam" id="PF01743"/>
    </source>
</evidence>
<dbReference type="GO" id="GO:0003723">
    <property type="term" value="F:RNA binding"/>
    <property type="evidence" value="ECO:0007669"/>
    <property type="project" value="UniProtKB-KW"/>
</dbReference>
<dbReference type="RefSeq" id="WP_108824206.1">
    <property type="nucleotide sequence ID" value="NZ_CP023004.1"/>
</dbReference>
<sequence>MMRIPQKLLAVMQALRAVGRPRLVGGCVRDWLLGIEPKDFDIEVPGATFEQMHAILAPFGSTDIVGRSFGVIKLRIDGVEYDFSLPRRESKTGAGHRGFAVAPEPNLSDDDAAARRDFTVNAIAYDPFAAAEKNDPRAGLIDPHHGERDLRARVLRHTSAAFTEDPLRVLRAFQLAARFDFTLAPETVALCRAIAHAFAELPVERIWGEWQKWAEKSEKPSRGLEVLEQTGWLAHFPELAALRGTPQDPSWHPEGDVFTHTAHCCDALARLDDWRAAAPPRRRALLLAVLAHDFGKPSTTQYAERRGKLRWISPGHEAAGGPPAETFLQRIGAPRETIDRIVPLVLNHLAHHNGQSGNGAIFSDTAVRRLARRLLPATIDDLCLVMRADHDGRPPKHSPETLNLIELLRETAHRLEIADSAPRPILQGRHLIAAGMAPGKQFKSILTAAFEAQLEGAFTDEAGALEWLNAHLNPQ</sequence>
<evidence type="ECO:0000256" key="9">
    <source>
        <dbReference type="ARBA" id="ARBA00022842"/>
    </source>
</evidence>
<gene>
    <name evidence="14" type="ORF">CKA38_03265</name>
</gene>
<evidence type="ECO:0000256" key="10">
    <source>
        <dbReference type="ARBA" id="ARBA00022884"/>
    </source>
</evidence>
<dbReference type="InterPro" id="IPR032828">
    <property type="entry name" value="PolyA_RNA-bd"/>
</dbReference>
<dbReference type="SUPFAM" id="SSF81301">
    <property type="entry name" value="Nucleotidyltransferase"/>
    <property type="match status" value="1"/>
</dbReference>
<evidence type="ECO:0000256" key="6">
    <source>
        <dbReference type="ARBA" id="ARBA00022741"/>
    </source>
</evidence>
<comment type="similarity">
    <text evidence="11">Belongs to the tRNA nucleotidyltransferase/poly(A) polymerase family.</text>
</comment>
<evidence type="ECO:0000256" key="4">
    <source>
        <dbReference type="ARBA" id="ARBA00022695"/>
    </source>
</evidence>
<keyword evidence="8" id="KW-0067">ATP-binding</keyword>
<reference evidence="14 15" key="1">
    <citation type="journal article" date="2018" name="Syst. Appl. Microbiol.">
        <title>Ereboglobus luteus gen. nov. sp. nov. from cockroach guts, and new insights into the oxygen relationship of the genera Opitutus and Didymococcus (Verrucomicrobia: Opitutaceae).</title>
        <authorList>
            <person name="Tegtmeier D."/>
            <person name="Belitz A."/>
            <person name="Radek R."/>
            <person name="Heimerl T."/>
            <person name="Brune A."/>
        </authorList>
    </citation>
    <scope>NUCLEOTIDE SEQUENCE [LARGE SCALE GENOMIC DNA]</scope>
    <source>
        <strain evidence="14 15">Ho45</strain>
    </source>
</reference>
<dbReference type="PANTHER" id="PTHR47545">
    <property type="entry name" value="MULTIFUNCTIONAL CCA PROTEIN"/>
    <property type="match status" value="1"/>
</dbReference>
<evidence type="ECO:0000313" key="15">
    <source>
        <dbReference type="Proteomes" id="UP000244896"/>
    </source>
</evidence>
<keyword evidence="5" id="KW-0479">Metal-binding</keyword>
<evidence type="ECO:0000256" key="7">
    <source>
        <dbReference type="ARBA" id="ARBA00022800"/>
    </source>
</evidence>
<dbReference type="CDD" id="cd05398">
    <property type="entry name" value="NT_ClassII-CCAase"/>
    <property type="match status" value="1"/>
</dbReference>
<feature type="domain" description="tRNA nucleotidyltransferase/poly(A) polymerase RNA and SrmB- binding" evidence="13">
    <location>
        <begin position="180"/>
        <end position="241"/>
    </location>
</feature>
<keyword evidence="2 11" id="KW-0808">Transferase</keyword>
<protein>
    <submittedName>
        <fullName evidence="14">Polynucleotide adenylyltransferase</fullName>
    </submittedName>
</protein>
<dbReference type="InterPro" id="IPR043519">
    <property type="entry name" value="NT_sf"/>
</dbReference>
<evidence type="ECO:0000256" key="5">
    <source>
        <dbReference type="ARBA" id="ARBA00022723"/>
    </source>
</evidence>
<proteinExistence type="inferred from homology"/>
<evidence type="ECO:0000256" key="2">
    <source>
        <dbReference type="ARBA" id="ARBA00022679"/>
    </source>
</evidence>
<dbReference type="GO" id="GO:0016779">
    <property type="term" value="F:nucleotidyltransferase activity"/>
    <property type="evidence" value="ECO:0007669"/>
    <property type="project" value="UniProtKB-KW"/>
</dbReference>
<keyword evidence="7" id="KW-0692">RNA repair</keyword>
<keyword evidence="9" id="KW-0460">Magnesium</keyword>
<keyword evidence="15" id="KW-1185">Reference proteome</keyword>
<evidence type="ECO:0000256" key="11">
    <source>
        <dbReference type="RuleBase" id="RU003953"/>
    </source>
</evidence>
<dbReference type="InterPro" id="IPR050124">
    <property type="entry name" value="tRNA_CCA-adding_enzyme"/>
</dbReference>
<dbReference type="Pfam" id="PF12627">
    <property type="entry name" value="PolyA_pol_RNAbd"/>
    <property type="match status" value="1"/>
</dbReference>
<keyword evidence="10 11" id="KW-0694">RNA-binding</keyword>
<evidence type="ECO:0000256" key="3">
    <source>
        <dbReference type="ARBA" id="ARBA00022694"/>
    </source>
</evidence>
<dbReference type="GO" id="GO:0046872">
    <property type="term" value="F:metal ion binding"/>
    <property type="evidence" value="ECO:0007669"/>
    <property type="project" value="UniProtKB-KW"/>
</dbReference>
<feature type="domain" description="Poly A polymerase head" evidence="12">
    <location>
        <begin position="22"/>
        <end position="156"/>
    </location>
</feature>
<dbReference type="KEGG" id="elut:CKA38_03265"/>
<evidence type="ECO:0000256" key="8">
    <source>
        <dbReference type="ARBA" id="ARBA00022840"/>
    </source>
</evidence>
<dbReference type="SUPFAM" id="SSF81891">
    <property type="entry name" value="Poly A polymerase C-terminal region-like"/>
    <property type="match status" value="1"/>
</dbReference>
<dbReference type="EMBL" id="CP023004">
    <property type="protein sequence ID" value="AWI10483.1"/>
    <property type="molecule type" value="Genomic_DNA"/>
</dbReference>
<accession>A0A2U8E6I1</accession>
<comment type="cofactor">
    <cofactor evidence="1">
        <name>Mg(2+)</name>
        <dbReference type="ChEBI" id="CHEBI:18420"/>
    </cofactor>
</comment>
<dbReference type="Pfam" id="PF01743">
    <property type="entry name" value="PolyA_pol"/>
    <property type="match status" value="1"/>
</dbReference>
<dbReference type="OrthoDB" id="9805698at2"/>
<keyword evidence="4 14" id="KW-0548">Nucleotidyltransferase</keyword>
<dbReference type="Proteomes" id="UP000244896">
    <property type="component" value="Chromosome"/>
</dbReference>
<evidence type="ECO:0000259" key="13">
    <source>
        <dbReference type="Pfam" id="PF12627"/>
    </source>
</evidence>
<keyword evidence="6" id="KW-0547">Nucleotide-binding</keyword>
<dbReference type="Gene3D" id="1.10.3090.10">
    <property type="entry name" value="cca-adding enzyme, domain 2"/>
    <property type="match status" value="1"/>
</dbReference>
<keyword evidence="3" id="KW-0819">tRNA processing</keyword>
<dbReference type="Gene3D" id="3.30.460.10">
    <property type="entry name" value="Beta Polymerase, domain 2"/>
    <property type="match status" value="1"/>
</dbReference>
<dbReference type="GO" id="GO:0005524">
    <property type="term" value="F:ATP binding"/>
    <property type="evidence" value="ECO:0007669"/>
    <property type="project" value="UniProtKB-KW"/>
</dbReference>
<dbReference type="GO" id="GO:0008033">
    <property type="term" value="P:tRNA processing"/>
    <property type="evidence" value="ECO:0007669"/>
    <property type="project" value="UniProtKB-KW"/>
</dbReference>
<evidence type="ECO:0000256" key="1">
    <source>
        <dbReference type="ARBA" id="ARBA00001946"/>
    </source>
</evidence>
<dbReference type="GO" id="GO:0042245">
    <property type="term" value="P:RNA repair"/>
    <property type="evidence" value="ECO:0007669"/>
    <property type="project" value="UniProtKB-KW"/>
</dbReference>
<dbReference type="AlphaFoldDB" id="A0A2U8E6I1"/>
<evidence type="ECO:0000313" key="14">
    <source>
        <dbReference type="EMBL" id="AWI10483.1"/>
    </source>
</evidence>
<dbReference type="InterPro" id="IPR002646">
    <property type="entry name" value="PolA_pol_head_dom"/>
</dbReference>